<evidence type="ECO:0000256" key="1">
    <source>
        <dbReference type="ARBA" id="ARBA00008779"/>
    </source>
</evidence>
<keyword evidence="2" id="KW-0378">Hydrolase</keyword>
<evidence type="ECO:0000259" key="3">
    <source>
        <dbReference type="Pfam" id="PF16347"/>
    </source>
</evidence>
<evidence type="ECO:0000313" key="5">
    <source>
        <dbReference type="Proteomes" id="UP000226437"/>
    </source>
</evidence>
<gene>
    <name evidence="4" type="ORF">CGL56_05350</name>
</gene>
<dbReference type="InterPro" id="IPR032506">
    <property type="entry name" value="SGSH_C"/>
</dbReference>
<dbReference type="Pfam" id="PF16347">
    <property type="entry name" value="SGSH_C"/>
    <property type="match status" value="1"/>
</dbReference>
<feature type="domain" description="N-sulphoglucosamine sulphohydrolase C-terminal" evidence="3">
    <location>
        <begin position="303"/>
        <end position="465"/>
    </location>
</feature>
<dbReference type="AlphaFoldDB" id="A0A2G0CKR9"/>
<proteinExistence type="inferred from homology"/>
<reference evidence="4 5" key="1">
    <citation type="submission" date="2017-10" db="EMBL/GenBank/DDBJ databases">
        <title>The draft genome sequence of Lewinella marina KCTC 32374.</title>
        <authorList>
            <person name="Wang K."/>
        </authorList>
    </citation>
    <scope>NUCLEOTIDE SEQUENCE [LARGE SCALE GENOMIC DNA]</scope>
    <source>
        <strain evidence="4 5">MKG-38</strain>
    </source>
</reference>
<comment type="similarity">
    <text evidence="1">Belongs to the sulfatase family.</text>
</comment>
<dbReference type="PROSITE" id="PS00523">
    <property type="entry name" value="SULFATASE_1"/>
    <property type="match status" value="1"/>
</dbReference>
<protein>
    <submittedName>
        <fullName evidence="4">Acetylglucosamine-6-sulfatase</fullName>
    </submittedName>
</protein>
<accession>A0A2G0CKR9</accession>
<name>A0A2G0CKR9_9BACT</name>
<dbReference type="InterPro" id="IPR017850">
    <property type="entry name" value="Alkaline_phosphatase_core_sf"/>
</dbReference>
<dbReference type="OrthoDB" id="9815108at2"/>
<evidence type="ECO:0000313" key="4">
    <source>
        <dbReference type="EMBL" id="PHL00562.1"/>
    </source>
</evidence>
<comment type="caution">
    <text evidence="4">The sequence shown here is derived from an EMBL/GenBank/DDBJ whole genome shotgun (WGS) entry which is preliminary data.</text>
</comment>
<evidence type="ECO:0000256" key="2">
    <source>
        <dbReference type="ARBA" id="ARBA00022801"/>
    </source>
</evidence>
<dbReference type="Gene3D" id="3.40.720.10">
    <property type="entry name" value="Alkaline Phosphatase, subunit A"/>
    <property type="match status" value="1"/>
</dbReference>
<organism evidence="4 5">
    <name type="scientific">Neolewinella marina</name>
    <dbReference type="NCBI Taxonomy" id="438751"/>
    <lineage>
        <taxon>Bacteria</taxon>
        <taxon>Pseudomonadati</taxon>
        <taxon>Bacteroidota</taxon>
        <taxon>Saprospiria</taxon>
        <taxon>Saprospirales</taxon>
        <taxon>Lewinellaceae</taxon>
        <taxon>Neolewinella</taxon>
    </lineage>
</organism>
<sequence length="493" mass="56439">MSDDHTAQAWGIYGGILEDLAHTPNIRRLAAEGTVLENCLVSNSICTPSRATILTGQYSHVNGVTTLGAGLSPAYNNIAKELQRGGYQTSVIGKWHLKQEPAGFDYYCVLPGQGEYWNPVMKTADNWEDYYGGGRPYQGFSSDIIADMTIDWIEQRDTTRPFLAMTHFKATHEPFDYPERFSHLYRDVDLPVPATLYDRGPETTGRSFVGQSIDNLTKRYLAATADSSLRKDFMNYPELPFSVAGLTADEARMKTYQKYVKDFLRCGAAADDNIGKLLDYLEESGLAENTVVIYTADQGYFLGEHGWFDKRLIFEESIHMPFVIRFPGEVRAGARNRDLIENVDFSALFADYAGVDYPADMQGRSFRENLQGNTPDDWREYSYYRYWDHSRDRPGHFGIRGQRYKLAFFYGNGLAVNEYAPGEAPTKYWDFYDLEEDPHELRNAYEDPRYRDIIAQMKEEILSLREVLGDTDDDNPEIREIIREHWNDGSGKR</sequence>
<dbReference type="PANTHER" id="PTHR43108:SF6">
    <property type="entry name" value="N-SULPHOGLUCOSAMINE SULPHOHYDROLASE"/>
    <property type="match status" value="1"/>
</dbReference>
<dbReference type="GO" id="GO:0016787">
    <property type="term" value="F:hydrolase activity"/>
    <property type="evidence" value="ECO:0007669"/>
    <property type="project" value="UniProtKB-KW"/>
</dbReference>
<dbReference type="SUPFAM" id="SSF53649">
    <property type="entry name" value="Alkaline phosphatase-like"/>
    <property type="match status" value="1"/>
</dbReference>
<dbReference type="InterPro" id="IPR024607">
    <property type="entry name" value="Sulfatase_CS"/>
</dbReference>
<dbReference type="PANTHER" id="PTHR43108">
    <property type="entry name" value="N-ACETYLGLUCOSAMINE-6-SULFATASE FAMILY MEMBER"/>
    <property type="match status" value="1"/>
</dbReference>
<dbReference type="PROSITE" id="PS00149">
    <property type="entry name" value="SULFATASE_2"/>
    <property type="match status" value="1"/>
</dbReference>
<dbReference type="EMBL" id="PDLO01000001">
    <property type="protein sequence ID" value="PHL00562.1"/>
    <property type="molecule type" value="Genomic_DNA"/>
</dbReference>
<dbReference type="CDD" id="cd16031">
    <property type="entry name" value="G6S_like"/>
    <property type="match status" value="1"/>
</dbReference>
<keyword evidence="5" id="KW-1185">Reference proteome</keyword>
<dbReference type="Proteomes" id="UP000226437">
    <property type="component" value="Unassembled WGS sequence"/>
</dbReference>